<reference evidence="3" key="1">
    <citation type="journal article" date="2019" name="Int. J. Syst. Evol. Microbiol.">
        <title>The Global Catalogue of Microorganisms (GCM) 10K type strain sequencing project: providing services to taxonomists for standard genome sequencing and annotation.</title>
        <authorList>
            <consortium name="The Broad Institute Genomics Platform"/>
            <consortium name="The Broad Institute Genome Sequencing Center for Infectious Disease"/>
            <person name="Wu L."/>
            <person name="Ma J."/>
        </authorList>
    </citation>
    <scope>NUCLEOTIDE SEQUENCE [LARGE SCALE GENOMIC DNA]</scope>
    <source>
        <strain evidence="3">CCUG 48884</strain>
    </source>
</reference>
<dbReference type="RefSeq" id="WP_277830632.1">
    <property type="nucleotide sequence ID" value="NZ_JARQZE010000002.1"/>
</dbReference>
<protein>
    <submittedName>
        <fullName evidence="2">DUF302 domain-containing protein</fullName>
    </submittedName>
</protein>
<dbReference type="InterPro" id="IPR035923">
    <property type="entry name" value="TT1751-like_sf"/>
</dbReference>
<sequence length="175" mass="18211">MPDLHNSPPASATASLLRVARLAMALAVLTPGLAACADGNAEGIVTRHFVAVEFADARDALAEAIANEGIARPVESHFARMLDRTAADLGHAHGLYAEAEILTFCSAPVAAALVTEAREHIALCPLSIAVYTLREGEAAAVLAYRPPSLHGAGGDAARALMQRIVSRTARLLGQE</sequence>
<comment type="caution">
    <text evidence="2">The sequence shown here is derived from an EMBL/GenBank/DDBJ whole genome shotgun (WGS) entry which is preliminary data.</text>
</comment>
<keyword evidence="1" id="KW-0732">Signal</keyword>
<feature type="signal peptide" evidence="1">
    <location>
        <begin position="1"/>
        <end position="37"/>
    </location>
</feature>
<evidence type="ECO:0000313" key="3">
    <source>
        <dbReference type="Proteomes" id="UP001597158"/>
    </source>
</evidence>
<accession>A0ABW3WEQ0</accession>
<proteinExistence type="predicted"/>
<gene>
    <name evidence="2" type="ORF">ACFQ4M_12990</name>
</gene>
<name>A0ABW3WEQ0_9RHOO</name>
<evidence type="ECO:0000256" key="1">
    <source>
        <dbReference type="SAM" id="SignalP"/>
    </source>
</evidence>
<dbReference type="Proteomes" id="UP001597158">
    <property type="component" value="Unassembled WGS sequence"/>
</dbReference>
<keyword evidence="3" id="KW-1185">Reference proteome</keyword>
<dbReference type="Gene3D" id="3.30.310.70">
    <property type="entry name" value="TT1751-like domain"/>
    <property type="match status" value="1"/>
</dbReference>
<dbReference type="SUPFAM" id="SSF103247">
    <property type="entry name" value="TT1751-like"/>
    <property type="match status" value="1"/>
</dbReference>
<organism evidence="2 3">
    <name type="scientific">Thauera mechernichensis</name>
    <dbReference type="NCBI Taxonomy" id="82788"/>
    <lineage>
        <taxon>Bacteria</taxon>
        <taxon>Pseudomonadati</taxon>
        <taxon>Pseudomonadota</taxon>
        <taxon>Betaproteobacteria</taxon>
        <taxon>Rhodocyclales</taxon>
        <taxon>Zoogloeaceae</taxon>
        <taxon>Thauera</taxon>
    </lineage>
</organism>
<dbReference type="EMBL" id="JBHTMC010000024">
    <property type="protein sequence ID" value="MFD1264497.1"/>
    <property type="molecule type" value="Genomic_DNA"/>
</dbReference>
<evidence type="ECO:0000313" key="2">
    <source>
        <dbReference type="EMBL" id="MFD1264497.1"/>
    </source>
</evidence>
<feature type="chain" id="PRO_5046597331" evidence="1">
    <location>
        <begin position="38"/>
        <end position="175"/>
    </location>
</feature>